<dbReference type="RefSeq" id="WP_165300398.1">
    <property type="nucleotide sequence ID" value="NZ_JAAKZZ010000227.1"/>
</dbReference>
<proteinExistence type="predicted"/>
<reference evidence="1 2" key="1">
    <citation type="submission" date="2020-02" db="EMBL/GenBank/DDBJ databases">
        <title>Whole-genome analyses of novel actinobacteria.</title>
        <authorList>
            <person name="Sahin N."/>
            <person name="Tatar D."/>
        </authorList>
    </citation>
    <scope>NUCLEOTIDE SEQUENCE [LARGE SCALE GENOMIC DNA]</scope>
    <source>
        <strain evidence="1 2">SB3404</strain>
    </source>
</reference>
<sequence length="84" mass="9639">MEGLVAEMLRTQRHEQGYLRGARRVRIEDLLLVLEIYGITLTPGERARITSCDDDILLDRWFERALTASTVHNVFDGNPRPTEA</sequence>
<evidence type="ECO:0000313" key="1">
    <source>
        <dbReference type="EMBL" id="NGO70745.1"/>
    </source>
</evidence>
<gene>
    <name evidence="1" type="ORF">G5C65_20795</name>
</gene>
<protein>
    <submittedName>
        <fullName evidence="1">Uncharacterized protein</fullName>
    </submittedName>
</protein>
<keyword evidence="2" id="KW-1185">Reference proteome</keyword>
<dbReference type="AlphaFoldDB" id="A0A6G4WZS8"/>
<dbReference type="EMBL" id="JAAKZZ010000227">
    <property type="protein sequence ID" value="NGO70745.1"/>
    <property type="molecule type" value="Genomic_DNA"/>
</dbReference>
<evidence type="ECO:0000313" key="2">
    <source>
        <dbReference type="Proteomes" id="UP000477722"/>
    </source>
</evidence>
<comment type="caution">
    <text evidence="1">The sequence shown here is derived from an EMBL/GenBank/DDBJ whole genome shotgun (WGS) entry which is preliminary data.</text>
</comment>
<organism evidence="1 2">
    <name type="scientific">Streptomyces boncukensis</name>
    <dbReference type="NCBI Taxonomy" id="2711219"/>
    <lineage>
        <taxon>Bacteria</taxon>
        <taxon>Bacillati</taxon>
        <taxon>Actinomycetota</taxon>
        <taxon>Actinomycetes</taxon>
        <taxon>Kitasatosporales</taxon>
        <taxon>Streptomycetaceae</taxon>
        <taxon>Streptomyces</taxon>
    </lineage>
</organism>
<dbReference type="Proteomes" id="UP000477722">
    <property type="component" value="Unassembled WGS sequence"/>
</dbReference>
<name>A0A6G4WZS8_9ACTN</name>
<accession>A0A6G4WZS8</accession>